<reference evidence="2" key="1">
    <citation type="journal article" date="2019" name="Int. J. Syst. Evol. Microbiol.">
        <title>The Global Catalogue of Microorganisms (GCM) 10K type strain sequencing project: providing services to taxonomists for standard genome sequencing and annotation.</title>
        <authorList>
            <consortium name="The Broad Institute Genomics Platform"/>
            <consortium name="The Broad Institute Genome Sequencing Center for Infectious Disease"/>
            <person name="Wu L."/>
            <person name="Ma J."/>
        </authorList>
    </citation>
    <scope>NUCLEOTIDE SEQUENCE [LARGE SCALE GENOMIC DNA]</scope>
    <source>
        <strain evidence="2">KACC 11904</strain>
    </source>
</reference>
<name>A0ABW0K4V8_9BACL</name>
<evidence type="ECO:0008006" key="3">
    <source>
        <dbReference type="Google" id="ProtNLM"/>
    </source>
</evidence>
<protein>
    <recommendedName>
        <fullName evidence="3">Helicase XPB/Ssl2 N-terminal domain-containing protein</fullName>
    </recommendedName>
</protein>
<dbReference type="EMBL" id="JBHSMJ010000009">
    <property type="protein sequence ID" value="MFC5448107.1"/>
    <property type="molecule type" value="Genomic_DNA"/>
</dbReference>
<organism evidence="1 2">
    <name type="scientific">Paenibacillus aestuarii</name>
    <dbReference type="NCBI Taxonomy" id="516965"/>
    <lineage>
        <taxon>Bacteria</taxon>
        <taxon>Bacillati</taxon>
        <taxon>Bacillota</taxon>
        <taxon>Bacilli</taxon>
        <taxon>Bacillales</taxon>
        <taxon>Paenibacillaceae</taxon>
        <taxon>Paenibacillus</taxon>
    </lineage>
</organism>
<accession>A0ABW0K4V8</accession>
<keyword evidence="2" id="KW-1185">Reference proteome</keyword>
<dbReference type="Proteomes" id="UP001596044">
    <property type="component" value="Unassembled WGS sequence"/>
</dbReference>
<sequence>MNLADMLCYADIHELSRIAHTYECECNGHSKNDLIQSILSTALRREIFERQVQNLSMEDIRFLNSLLFDQRNAFSLEELLARVGQSYFAKQDNQDWNPREMIIKFKKLGWLFNGYSQQTKSLFHVPKDLKKKFHDVLTSRFKTSLVGTEEPRVYRDEQMLIVDDIHHFLTYLAMQQSVPLAADGTMYKRQLQQILDRFSVQEEMVMKGAWRFGYGRMFKEYPNRFSLIYDYCYYQGLIGEDGQTLYLTDAGNQRVQEGSKENLAAVYRFWLRLYKNPIPNVQSLSQWIERLTGQWVTAASLGEVLCKLIKPFYYDTSESIFEQRILQMMMHLGLLRIGEDEVQGKVVQVTKLGSSLIRGTYVAEEDKVTYMLDSY</sequence>
<dbReference type="RefSeq" id="WP_270881329.1">
    <property type="nucleotide sequence ID" value="NZ_JAQFVF010000048.1"/>
</dbReference>
<evidence type="ECO:0000313" key="2">
    <source>
        <dbReference type="Proteomes" id="UP001596044"/>
    </source>
</evidence>
<gene>
    <name evidence="1" type="ORF">ACFPOG_07535</name>
</gene>
<proteinExistence type="predicted"/>
<evidence type="ECO:0000313" key="1">
    <source>
        <dbReference type="EMBL" id="MFC5448107.1"/>
    </source>
</evidence>
<comment type="caution">
    <text evidence="1">The sequence shown here is derived from an EMBL/GenBank/DDBJ whole genome shotgun (WGS) entry which is preliminary data.</text>
</comment>